<dbReference type="PANTHER" id="PTHR44688">
    <property type="entry name" value="DNA-BINDING TRANSCRIPTIONAL ACTIVATOR DEVR_DOSR"/>
    <property type="match status" value="1"/>
</dbReference>
<proteinExistence type="predicted"/>
<gene>
    <name evidence="7" type="ORF">OKA05_14790</name>
</gene>
<dbReference type="PANTHER" id="PTHR44688:SF16">
    <property type="entry name" value="DNA-BINDING TRANSCRIPTIONAL ACTIVATOR DEVR_DOSR"/>
    <property type="match status" value="1"/>
</dbReference>
<keyword evidence="8" id="KW-1185">Reference proteome</keyword>
<dbReference type="CDD" id="cd06170">
    <property type="entry name" value="LuxR_C_like"/>
    <property type="match status" value="1"/>
</dbReference>
<keyword evidence="4" id="KW-0597">Phosphoprotein</keyword>
<dbReference type="EMBL" id="JAPDDT010000006">
    <property type="protein sequence ID" value="MCW1923832.1"/>
    <property type="molecule type" value="Genomic_DNA"/>
</dbReference>
<comment type="caution">
    <text evidence="7">The sequence shown here is derived from an EMBL/GenBank/DDBJ whole genome shotgun (WGS) entry which is preliminary data.</text>
</comment>
<dbReference type="InterPro" id="IPR001789">
    <property type="entry name" value="Sig_transdc_resp-reg_receiver"/>
</dbReference>
<dbReference type="RefSeq" id="WP_264487939.1">
    <property type="nucleotide sequence ID" value="NZ_JAPDDT010000006.1"/>
</dbReference>
<feature type="modified residue" description="4-aspartylphosphate" evidence="4">
    <location>
        <position position="60"/>
    </location>
</feature>
<reference evidence="7 8" key="1">
    <citation type="submission" date="2022-10" db="EMBL/GenBank/DDBJ databases">
        <title>Luteolibacter arcticus strain CCTCC AB 2014275, whole genome shotgun sequencing project.</title>
        <authorList>
            <person name="Zhao G."/>
            <person name="Shen L."/>
        </authorList>
    </citation>
    <scope>NUCLEOTIDE SEQUENCE [LARGE SCALE GENOMIC DNA]</scope>
    <source>
        <strain evidence="7 8">CCTCC AB 2014275</strain>
    </source>
</reference>
<evidence type="ECO:0000256" key="2">
    <source>
        <dbReference type="ARBA" id="ARBA00023125"/>
    </source>
</evidence>
<dbReference type="PROSITE" id="PS00622">
    <property type="entry name" value="HTH_LUXR_1"/>
    <property type="match status" value="1"/>
</dbReference>
<evidence type="ECO:0000313" key="8">
    <source>
        <dbReference type="Proteomes" id="UP001320876"/>
    </source>
</evidence>
<keyword evidence="3" id="KW-0804">Transcription</keyword>
<dbReference type="SMART" id="SM00421">
    <property type="entry name" value="HTH_LUXR"/>
    <property type="match status" value="1"/>
</dbReference>
<feature type="domain" description="HTH luxR-type" evidence="5">
    <location>
        <begin position="141"/>
        <end position="206"/>
    </location>
</feature>
<dbReference type="SUPFAM" id="SSF52172">
    <property type="entry name" value="CheY-like"/>
    <property type="match status" value="1"/>
</dbReference>
<keyword evidence="1" id="KW-0805">Transcription regulation</keyword>
<evidence type="ECO:0000259" key="5">
    <source>
        <dbReference type="PROSITE" id="PS50043"/>
    </source>
</evidence>
<evidence type="ECO:0000256" key="3">
    <source>
        <dbReference type="ARBA" id="ARBA00023163"/>
    </source>
</evidence>
<organism evidence="7 8">
    <name type="scientific">Luteolibacter arcticus</name>
    <dbReference type="NCBI Taxonomy" id="1581411"/>
    <lineage>
        <taxon>Bacteria</taxon>
        <taxon>Pseudomonadati</taxon>
        <taxon>Verrucomicrobiota</taxon>
        <taxon>Verrucomicrobiia</taxon>
        <taxon>Verrucomicrobiales</taxon>
        <taxon>Verrucomicrobiaceae</taxon>
        <taxon>Luteolibacter</taxon>
    </lineage>
</organism>
<protein>
    <submittedName>
        <fullName evidence="7">Response regulator</fullName>
    </submittedName>
</protein>
<sequence length="212" mass="23346">MSEDRSAPAVYIVDDDASVCRCLARMVRQASFEARTFSSAEDFLAARPVPWPHPACLILDLQMPGLGGLELQRELASEPAPCPVIFISGNGDIPSTVQAMRQGAVTFLTKPFDDEDLLQAVRDAIETHRALIESTSQVERLRRQIDSLTEREREVMAWVISGALNKQIADELGVVEQTVKVHRGRVMEKMKVVSVAQLVRACVSVGFEAAVK</sequence>
<dbReference type="Gene3D" id="1.10.10.10">
    <property type="entry name" value="Winged helix-like DNA-binding domain superfamily/Winged helix DNA-binding domain"/>
    <property type="match status" value="1"/>
</dbReference>
<dbReference type="Pfam" id="PF00072">
    <property type="entry name" value="Response_reg"/>
    <property type="match status" value="1"/>
</dbReference>
<dbReference type="CDD" id="cd17537">
    <property type="entry name" value="REC_FixJ"/>
    <property type="match status" value="1"/>
</dbReference>
<evidence type="ECO:0000313" key="7">
    <source>
        <dbReference type="EMBL" id="MCW1923832.1"/>
    </source>
</evidence>
<evidence type="ECO:0000256" key="1">
    <source>
        <dbReference type="ARBA" id="ARBA00023015"/>
    </source>
</evidence>
<dbReference type="Pfam" id="PF00196">
    <property type="entry name" value="GerE"/>
    <property type="match status" value="1"/>
</dbReference>
<dbReference type="SMART" id="SM00448">
    <property type="entry name" value="REC"/>
    <property type="match status" value="1"/>
</dbReference>
<keyword evidence="2" id="KW-0238">DNA-binding</keyword>
<dbReference type="Gene3D" id="3.40.50.2300">
    <property type="match status" value="1"/>
</dbReference>
<dbReference type="PRINTS" id="PR00038">
    <property type="entry name" value="HTHLUXR"/>
</dbReference>
<dbReference type="InterPro" id="IPR036388">
    <property type="entry name" value="WH-like_DNA-bd_sf"/>
</dbReference>
<dbReference type="InterPro" id="IPR016032">
    <property type="entry name" value="Sig_transdc_resp-reg_C-effctor"/>
</dbReference>
<evidence type="ECO:0000259" key="6">
    <source>
        <dbReference type="PROSITE" id="PS50110"/>
    </source>
</evidence>
<name>A0ABT3GJY0_9BACT</name>
<feature type="domain" description="Response regulatory" evidence="6">
    <location>
        <begin position="9"/>
        <end position="125"/>
    </location>
</feature>
<dbReference type="Proteomes" id="UP001320876">
    <property type="component" value="Unassembled WGS sequence"/>
</dbReference>
<dbReference type="SUPFAM" id="SSF46894">
    <property type="entry name" value="C-terminal effector domain of the bipartite response regulators"/>
    <property type="match status" value="1"/>
</dbReference>
<dbReference type="PROSITE" id="PS50043">
    <property type="entry name" value="HTH_LUXR_2"/>
    <property type="match status" value="1"/>
</dbReference>
<evidence type="ECO:0000256" key="4">
    <source>
        <dbReference type="PROSITE-ProRule" id="PRU00169"/>
    </source>
</evidence>
<dbReference type="PROSITE" id="PS50110">
    <property type="entry name" value="RESPONSE_REGULATORY"/>
    <property type="match status" value="1"/>
</dbReference>
<dbReference type="InterPro" id="IPR000792">
    <property type="entry name" value="Tscrpt_reg_LuxR_C"/>
</dbReference>
<dbReference type="InterPro" id="IPR011006">
    <property type="entry name" value="CheY-like_superfamily"/>
</dbReference>
<accession>A0ABT3GJY0</accession>